<evidence type="ECO:0000259" key="1">
    <source>
        <dbReference type="SMART" id="SM00062"/>
    </source>
</evidence>
<name>A0A7K1KRH2_9BACT</name>
<gene>
    <name evidence="2" type="ORF">GKC30_13030</name>
</gene>
<comment type="caution">
    <text evidence="2">The sequence shown here is derived from an EMBL/GenBank/DDBJ whole genome shotgun (WGS) entry which is preliminary data.</text>
</comment>
<dbReference type="SMART" id="SM00062">
    <property type="entry name" value="PBPb"/>
    <property type="match status" value="1"/>
</dbReference>
<dbReference type="EMBL" id="WODC01000009">
    <property type="protein sequence ID" value="MUM78560.1"/>
    <property type="molecule type" value="Genomic_DNA"/>
</dbReference>
<dbReference type="PANTHER" id="PTHR38834">
    <property type="entry name" value="PERIPLASMIC SUBSTRATE BINDING PROTEIN FAMILY 3"/>
    <property type="match status" value="1"/>
</dbReference>
<dbReference type="PANTHER" id="PTHR38834:SF3">
    <property type="entry name" value="SOLUTE-BINDING PROTEIN FAMILY 3_N-TERMINAL DOMAIN-CONTAINING PROTEIN"/>
    <property type="match status" value="1"/>
</dbReference>
<dbReference type="Pfam" id="PF00497">
    <property type="entry name" value="SBP_bac_3"/>
    <property type="match status" value="1"/>
</dbReference>
<dbReference type="Proteomes" id="UP000461162">
    <property type="component" value="Unassembled WGS sequence"/>
</dbReference>
<dbReference type="Gene3D" id="3.40.190.10">
    <property type="entry name" value="Periplasmic binding protein-like II"/>
    <property type="match status" value="2"/>
</dbReference>
<evidence type="ECO:0000313" key="2">
    <source>
        <dbReference type="EMBL" id="MUM78560.1"/>
    </source>
</evidence>
<proteinExistence type="predicted"/>
<dbReference type="SUPFAM" id="SSF53850">
    <property type="entry name" value="Periplasmic binding protein-like II"/>
    <property type="match status" value="1"/>
</dbReference>
<reference evidence="2 3" key="1">
    <citation type="submission" date="2019-11" db="EMBL/GenBank/DDBJ databases">
        <title>Pseudodesulfovibrio alkaliphilus, sp. nov., an alkaliphilic sulfate-reducing bacteria from mud volcano of Taman peninsula, Russia.</title>
        <authorList>
            <person name="Frolova A."/>
            <person name="Merkel A.Y."/>
            <person name="Slobodkin A.I."/>
        </authorList>
    </citation>
    <scope>NUCLEOTIDE SEQUENCE [LARGE SCALE GENOMIC DNA]</scope>
    <source>
        <strain evidence="2 3">F-1</strain>
    </source>
</reference>
<sequence>MRGVDRRTGLPWRNRVTLWPSWGRCLAILPLALALVPCLIWTPPAQADDLHVMTERYPPFSYQVDGEPRGFCVDLVRRILDRLGLEDTEIIFYPWARAYRALQEEDGRVLFPLSRSPAREHLFRFVGPVFEDTLYFYARRGAELEIASLDDARRVGAIGVTRDDFYHQFLAARGFTNLDVSTCQAHDFRKLAQGRVDLVPMGEKALAQFVGSIDGLDPAMFERVGPPVHTSGVYIGFSRSTPDSVLRAWRQALDDLKAAGVYDAVMNRYFPPADNSRP</sequence>
<dbReference type="InterPro" id="IPR001638">
    <property type="entry name" value="Solute-binding_3/MltF_N"/>
</dbReference>
<dbReference type="AlphaFoldDB" id="A0A7K1KRH2"/>
<feature type="domain" description="Solute-binding protein family 3/N-terminal" evidence="1">
    <location>
        <begin position="49"/>
        <end position="273"/>
    </location>
</feature>
<keyword evidence="3" id="KW-1185">Reference proteome</keyword>
<accession>A0A7K1KRH2</accession>
<protein>
    <submittedName>
        <fullName evidence="2">Transporter substrate-binding domain-containing protein</fullName>
    </submittedName>
</protein>
<evidence type="ECO:0000313" key="3">
    <source>
        <dbReference type="Proteomes" id="UP000461162"/>
    </source>
</evidence>
<organism evidence="2 3">
    <name type="scientific">Pseudodesulfovibrio alkaliphilus</name>
    <dbReference type="NCBI Taxonomy" id="2661613"/>
    <lineage>
        <taxon>Bacteria</taxon>
        <taxon>Pseudomonadati</taxon>
        <taxon>Thermodesulfobacteriota</taxon>
        <taxon>Desulfovibrionia</taxon>
        <taxon>Desulfovibrionales</taxon>
        <taxon>Desulfovibrionaceae</taxon>
    </lineage>
</organism>